<dbReference type="EMBL" id="JAKEKT020000119">
    <property type="protein sequence ID" value="KAL1635231.1"/>
    <property type="molecule type" value="Genomic_DNA"/>
</dbReference>
<accession>A0ABR3T776</accession>
<keyword evidence="3" id="KW-1185">Reference proteome</keyword>
<protein>
    <submittedName>
        <fullName evidence="2">Uncharacterized protein</fullName>
    </submittedName>
</protein>
<dbReference type="Proteomes" id="UP001521184">
    <property type="component" value="Unassembled WGS sequence"/>
</dbReference>
<evidence type="ECO:0000313" key="3">
    <source>
        <dbReference type="Proteomes" id="UP001521184"/>
    </source>
</evidence>
<name>A0ABR3T776_9PEZI</name>
<feature type="compositionally biased region" description="Basic residues" evidence="1">
    <location>
        <begin position="92"/>
        <end position="102"/>
    </location>
</feature>
<feature type="compositionally biased region" description="Pro residues" evidence="1">
    <location>
        <begin position="118"/>
        <end position="134"/>
    </location>
</feature>
<gene>
    <name evidence="2" type="ORF">SLS58_010352</name>
</gene>
<proteinExistence type="predicted"/>
<comment type="caution">
    <text evidence="2">The sequence shown here is derived from an EMBL/GenBank/DDBJ whole genome shotgun (WGS) entry which is preliminary data.</text>
</comment>
<sequence length="163" mass="17629">MTSECTCRWATKKSGKRYKTRPCTWTGCKWAALDRKYKYRTASPSPLVGARGAPVARDSPQANGSTSSSSSQPLPRRPPGDLTRGAYAGYAKLRRLRAAHAAKAREGSPSTQSTVPQQPLPEPQPPKEQPPKKPTAPSFLSILAAAERGGFVAKNKSLRDSDH</sequence>
<organism evidence="2 3">
    <name type="scientific">Diplodia intermedia</name>
    <dbReference type="NCBI Taxonomy" id="856260"/>
    <lineage>
        <taxon>Eukaryota</taxon>
        <taxon>Fungi</taxon>
        <taxon>Dikarya</taxon>
        <taxon>Ascomycota</taxon>
        <taxon>Pezizomycotina</taxon>
        <taxon>Dothideomycetes</taxon>
        <taxon>Dothideomycetes incertae sedis</taxon>
        <taxon>Botryosphaeriales</taxon>
        <taxon>Botryosphaeriaceae</taxon>
        <taxon>Diplodia</taxon>
    </lineage>
</organism>
<evidence type="ECO:0000313" key="2">
    <source>
        <dbReference type="EMBL" id="KAL1635231.1"/>
    </source>
</evidence>
<feature type="region of interest" description="Disordered" evidence="1">
    <location>
        <begin position="41"/>
        <end position="140"/>
    </location>
</feature>
<evidence type="ECO:0000256" key="1">
    <source>
        <dbReference type="SAM" id="MobiDB-lite"/>
    </source>
</evidence>
<reference evidence="2 3" key="1">
    <citation type="journal article" date="2023" name="Plant Dis.">
        <title>First Report of Diplodia intermedia Causing Canker and Dieback Diseases on Apple Trees in Canada.</title>
        <authorList>
            <person name="Ellouze W."/>
            <person name="Ilyukhin E."/>
            <person name="Sulman M."/>
            <person name="Ali S."/>
        </authorList>
    </citation>
    <scope>NUCLEOTIDE SEQUENCE [LARGE SCALE GENOMIC DNA]</scope>
    <source>
        <strain evidence="2 3">M45-28</strain>
    </source>
</reference>